<name>A0A5B0Q6B6_PUCGR</name>
<comment type="caution">
    <text evidence="2">The sequence shown here is derived from an EMBL/GenBank/DDBJ whole genome shotgun (WGS) entry which is preliminary data.</text>
</comment>
<feature type="chain" id="PRO_5023044848" evidence="1">
    <location>
        <begin position="24"/>
        <end position="377"/>
    </location>
</feature>
<evidence type="ECO:0000313" key="3">
    <source>
        <dbReference type="Proteomes" id="UP000324748"/>
    </source>
</evidence>
<reference evidence="2 3" key="1">
    <citation type="submission" date="2019-05" db="EMBL/GenBank/DDBJ databases">
        <title>Emergence of the Ug99 lineage of the wheat stem rust pathogen through somatic hybridization.</title>
        <authorList>
            <person name="Li F."/>
            <person name="Upadhyaya N.M."/>
            <person name="Sperschneider J."/>
            <person name="Matny O."/>
            <person name="Nguyen-Phuc H."/>
            <person name="Mago R."/>
            <person name="Raley C."/>
            <person name="Miller M.E."/>
            <person name="Silverstein K.A.T."/>
            <person name="Henningsen E."/>
            <person name="Hirsch C.D."/>
            <person name="Visser B."/>
            <person name="Pretorius Z.A."/>
            <person name="Steffenson B.J."/>
            <person name="Schwessinger B."/>
            <person name="Dodds P.N."/>
            <person name="Figueroa M."/>
        </authorList>
    </citation>
    <scope>NUCLEOTIDE SEQUENCE [LARGE SCALE GENOMIC DNA]</scope>
    <source>
        <strain evidence="2">21-0</strain>
    </source>
</reference>
<sequence length="377" mass="43603">MHSRRRIVEIFVLCCLLTARHMAQVAPCELKHARVGEEMTSSTSRQSRFSNRESLDLLPQISDIPAERDEEMTPRQFGTSMQALQNQSKLEGRFDRKKCREATMKQDFRNLRRELKIFTETAKEVYQEKNIPDLLESVVKLVRIYNRIPTLKHDQVFKWEDKILVLLPQKPNDLYRIDKPQTDIQPQDDIYQGKEVPLNIPGTARQGFEILNPSSGRPLGKNLGLNQLPSGILEGEDLDQAMEGINWAWLKNMNDLLVDIMSIKEAVRILKTNQGNYAALNIQEFVFRTVDFCYQHGLIELDYVKSFLGRGDTLEFADFAIKRGIKVRSHLDHTGFDGVGCLNSHPYCNNFVQLVNDGIKQKYSHVENWMDDKRYSL</sequence>
<organism evidence="2 3">
    <name type="scientific">Puccinia graminis f. sp. tritici</name>
    <dbReference type="NCBI Taxonomy" id="56615"/>
    <lineage>
        <taxon>Eukaryota</taxon>
        <taxon>Fungi</taxon>
        <taxon>Dikarya</taxon>
        <taxon>Basidiomycota</taxon>
        <taxon>Pucciniomycotina</taxon>
        <taxon>Pucciniomycetes</taxon>
        <taxon>Pucciniales</taxon>
        <taxon>Pucciniaceae</taxon>
        <taxon>Puccinia</taxon>
    </lineage>
</organism>
<evidence type="ECO:0000256" key="1">
    <source>
        <dbReference type="SAM" id="SignalP"/>
    </source>
</evidence>
<dbReference type="AlphaFoldDB" id="A0A5B0Q6B6"/>
<dbReference type="EMBL" id="VSWC01000028">
    <property type="protein sequence ID" value="KAA1108718.1"/>
    <property type="molecule type" value="Genomic_DNA"/>
</dbReference>
<keyword evidence="3" id="KW-1185">Reference proteome</keyword>
<dbReference type="Proteomes" id="UP000324748">
    <property type="component" value="Unassembled WGS sequence"/>
</dbReference>
<feature type="signal peptide" evidence="1">
    <location>
        <begin position="1"/>
        <end position="23"/>
    </location>
</feature>
<gene>
    <name evidence="2" type="ORF">PGT21_022734</name>
</gene>
<proteinExistence type="predicted"/>
<keyword evidence="1" id="KW-0732">Signal</keyword>
<dbReference type="OrthoDB" id="10271750at2759"/>
<evidence type="ECO:0000313" key="2">
    <source>
        <dbReference type="EMBL" id="KAA1108718.1"/>
    </source>
</evidence>
<accession>A0A5B0Q6B6</accession>
<protein>
    <submittedName>
        <fullName evidence="2">Uncharacterized protein</fullName>
    </submittedName>
</protein>